<reference evidence="3" key="1">
    <citation type="submission" date="2016-11" db="EMBL/GenBank/DDBJ databases">
        <authorList>
            <person name="Varghese N."/>
            <person name="Submissions S."/>
        </authorList>
    </citation>
    <scope>NUCLEOTIDE SEQUENCE [LARGE SCALE GENOMIC DNA]</scope>
    <source>
        <strain evidence="3">DSM 29327</strain>
    </source>
</reference>
<dbReference type="Proteomes" id="UP000184191">
    <property type="component" value="Unassembled WGS sequence"/>
</dbReference>
<name>A0A1M7BCW7_9RHOB</name>
<protein>
    <recommendedName>
        <fullName evidence="4">DUF4177 domain-containing protein</fullName>
    </recommendedName>
</protein>
<organism evidence="2 3">
    <name type="scientific">Roseovarius marisflavi</name>
    <dbReference type="NCBI Taxonomy" id="1054996"/>
    <lineage>
        <taxon>Bacteria</taxon>
        <taxon>Pseudomonadati</taxon>
        <taxon>Pseudomonadota</taxon>
        <taxon>Alphaproteobacteria</taxon>
        <taxon>Rhodobacterales</taxon>
        <taxon>Roseobacteraceae</taxon>
        <taxon>Roseovarius</taxon>
    </lineage>
</organism>
<dbReference type="OrthoDB" id="7658888at2"/>
<evidence type="ECO:0000313" key="3">
    <source>
        <dbReference type="Proteomes" id="UP000184191"/>
    </source>
</evidence>
<dbReference type="EMBL" id="FRBN01000017">
    <property type="protein sequence ID" value="SHL52459.1"/>
    <property type="molecule type" value="Genomic_DNA"/>
</dbReference>
<evidence type="ECO:0000256" key="1">
    <source>
        <dbReference type="SAM" id="MobiDB-lite"/>
    </source>
</evidence>
<keyword evidence="3" id="KW-1185">Reference proteome</keyword>
<sequence length="120" mass="13083">MTVYEYKVVPAPTRGRKAAGVKTPEARFALGFEQVLNEMGRDGWEYLRADILPSEERQGLTSSHTVYRSVLVFRRAIAASEPVVEGLRADAAQAAPAPVAPPLTAQRCDPADETPKTDKT</sequence>
<accession>A0A1M7BCW7</accession>
<feature type="compositionally biased region" description="Low complexity" evidence="1">
    <location>
        <begin position="89"/>
        <end position="105"/>
    </location>
</feature>
<gene>
    <name evidence="2" type="ORF">SAMN05444414_11749</name>
</gene>
<dbReference type="STRING" id="1054996.SAMN05444414_11749"/>
<dbReference type="AlphaFoldDB" id="A0A1M7BCW7"/>
<feature type="region of interest" description="Disordered" evidence="1">
    <location>
        <begin position="88"/>
        <end position="120"/>
    </location>
</feature>
<proteinExistence type="predicted"/>
<feature type="compositionally biased region" description="Basic and acidic residues" evidence="1">
    <location>
        <begin position="109"/>
        <end position="120"/>
    </location>
</feature>
<evidence type="ECO:0008006" key="4">
    <source>
        <dbReference type="Google" id="ProtNLM"/>
    </source>
</evidence>
<dbReference type="RefSeq" id="WP_073199057.1">
    <property type="nucleotide sequence ID" value="NZ_FRBN01000017.1"/>
</dbReference>
<evidence type="ECO:0000313" key="2">
    <source>
        <dbReference type="EMBL" id="SHL52459.1"/>
    </source>
</evidence>